<evidence type="ECO:0000256" key="4">
    <source>
        <dbReference type="ARBA" id="ARBA00022844"/>
    </source>
</evidence>
<dbReference type="AlphaFoldDB" id="A0A6M3KC95"/>
<gene>
    <name evidence="8" type="ORF">MM415A00869_0007</name>
    <name evidence="7" type="ORF">MM415B00170_0069</name>
</gene>
<proteinExistence type="predicted"/>
<sequence length="569" mass="64196">MDLTYESINKEQARLEEYRKDFEPLKRICCDMAYPERVSAWDFQSAATGEGVKGKKIQSRIKRLYDPTAMKAFGIWSSGIIGHYMPKNINWFSEELGDRRLKDSKPIIKWLQETDEHLRYVLRSSGGFASGNNYYTQKAVAIKDGGCIGDSFMYIERDRETNKLFMQTCHPNEFWLKRDYWGRIVAIHHKTVTTMRNLVDEYGMKALNQDQQLKYRAPDSDKDASITLIHGVYKNTDFQPDKPGVKNMRWQHVYINVEGKHKILQTGSRKMNPVVWSLNRPSSEMYGRGVIGSMLIEILTSNFIAKDMLTASSVAVRPPMLMTQALRHKLDMGAGAVNFINNKEMMGVKMGDLVARLIDSSGYPFGVEQHQYWQSIIEDRLGVSLFLSLNMASAQGYKNVDHIETAKAERAVLMAPFLGTLDSVTDMDLDRVYDLELDAGNAPPIPEEVANSTDGRVDINYIGPLNQILKQYYEVGSLMTTINNMLAVMQIDPDAALVVKGDELMRRILRGGNSPEDIINSPQEVMEIKAIMAQQAEDARQMELMAKGASAVPSLGAKIDKDSLLGKVA</sequence>
<keyword evidence="6" id="KW-1160">Virus entry into host cell</keyword>
<comment type="subcellular location">
    <subcellularLocation>
        <location evidence="1">Virion</location>
    </subcellularLocation>
</comment>
<accession>A0A6M3KC95</accession>
<dbReference type="EMBL" id="MT141575">
    <property type="protein sequence ID" value="QJA67760.1"/>
    <property type="molecule type" value="Genomic_DNA"/>
</dbReference>
<dbReference type="GO" id="GO:0044423">
    <property type="term" value="C:virion component"/>
    <property type="evidence" value="ECO:0007669"/>
    <property type="project" value="UniProtKB-KW"/>
</dbReference>
<keyword evidence="3" id="KW-1188">Viral release from host cell</keyword>
<evidence type="ECO:0000313" key="8">
    <source>
        <dbReference type="EMBL" id="QJA79509.1"/>
    </source>
</evidence>
<reference evidence="8" key="1">
    <citation type="submission" date="2020-03" db="EMBL/GenBank/DDBJ databases">
        <title>The deep terrestrial virosphere.</title>
        <authorList>
            <person name="Holmfeldt K."/>
            <person name="Nilsson E."/>
            <person name="Simone D."/>
            <person name="Lopez-Fernandez M."/>
            <person name="Wu X."/>
            <person name="de Brujin I."/>
            <person name="Lundin D."/>
            <person name="Andersson A."/>
            <person name="Bertilsson S."/>
            <person name="Dopson M."/>
        </authorList>
    </citation>
    <scope>NUCLEOTIDE SEQUENCE</scope>
    <source>
        <strain evidence="8">MM415A00869</strain>
        <strain evidence="7">MM415B00170</strain>
    </source>
</reference>
<dbReference type="Pfam" id="PF12236">
    <property type="entry name" value="Head-tail_con"/>
    <property type="match status" value="1"/>
</dbReference>
<dbReference type="InterPro" id="IPR020991">
    <property type="entry name" value="Connector_podovirus"/>
</dbReference>
<protein>
    <submittedName>
        <fullName evidence="8">Putative head tail connector protein</fullName>
    </submittedName>
</protein>
<dbReference type="GO" id="GO:0046718">
    <property type="term" value="P:symbiont entry into host cell"/>
    <property type="evidence" value="ECO:0007669"/>
    <property type="project" value="UniProtKB-KW"/>
</dbReference>
<keyword evidence="4" id="KW-0946">Virion</keyword>
<keyword evidence="5" id="KW-0231">Viral genome packaging</keyword>
<evidence type="ECO:0000256" key="1">
    <source>
        <dbReference type="ARBA" id="ARBA00004328"/>
    </source>
</evidence>
<name>A0A6M3KC95_9ZZZZ</name>
<evidence type="ECO:0000256" key="5">
    <source>
        <dbReference type="ARBA" id="ARBA00023219"/>
    </source>
</evidence>
<organism evidence="8">
    <name type="scientific">viral metagenome</name>
    <dbReference type="NCBI Taxonomy" id="1070528"/>
    <lineage>
        <taxon>unclassified sequences</taxon>
        <taxon>metagenomes</taxon>
        <taxon>organismal metagenomes</taxon>
    </lineage>
</organism>
<evidence type="ECO:0000256" key="2">
    <source>
        <dbReference type="ARBA" id="ARBA00022595"/>
    </source>
</evidence>
<keyword evidence="2" id="KW-1162">Viral penetration into host cytoplasm</keyword>
<evidence type="ECO:0000256" key="3">
    <source>
        <dbReference type="ARBA" id="ARBA00022612"/>
    </source>
</evidence>
<dbReference type="EMBL" id="MT142384">
    <property type="protein sequence ID" value="QJA79509.1"/>
    <property type="molecule type" value="Genomic_DNA"/>
</dbReference>
<evidence type="ECO:0000256" key="6">
    <source>
        <dbReference type="ARBA" id="ARBA00023296"/>
    </source>
</evidence>
<evidence type="ECO:0000313" key="7">
    <source>
        <dbReference type="EMBL" id="QJA67760.1"/>
    </source>
</evidence>